<proteinExistence type="predicted"/>
<dbReference type="EMBL" id="CM032187">
    <property type="protein sequence ID" value="KAG7089985.1"/>
    <property type="molecule type" value="Genomic_DNA"/>
</dbReference>
<gene>
    <name evidence="1" type="ORF">E1B28_011607</name>
</gene>
<comment type="caution">
    <text evidence="1">The sequence shown here is derived from an EMBL/GenBank/DDBJ whole genome shotgun (WGS) entry which is preliminary data.</text>
</comment>
<organism evidence="1 2">
    <name type="scientific">Marasmius oreades</name>
    <name type="common">fairy-ring Marasmius</name>
    <dbReference type="NCBI Taxonomy" id="181124"/>
    <lineage>
        <taxon>Eukaryota</taxon>
        <taxon>Fungi</taxon>
        <taxon>Dikarya</taxon>
        <taxon>Basidiomycota</taxon>
        <taxon>Agaricomycotina</taxon>
        <taxon>Agaricomycetes</taxon>
        <taxon>Agaricomycetidae</taxon>
        <taxon>Agaricales</taxon>
        <taxon>Marasmiineae</taxon>
        <taxon>Marasmiaceae</taxon>
        <taxon>Marasmius</taxon>
    </lineage>
</organism>
<dbReference type="Gene3D" id="3.30.559.10">
    <property type="entry name" value="Chloramphenicol acetyltransferase-like domain"/>
    <property type="match status" value="1"/>
</dbReference>
<dbReference type="InterPro" id="IPR023213">
    <property type="entry name" value="CAT-like_dom_sf"/>
</dbReference>
<protein>
    <submittedName>
        <fullName evidence="1">Uncharacterized protein</fullName>
    </submittedName>
</protein>
<sequence>MPSQPFPTTQCRHFGMAYSRNLLTSYSWHAITEYVTKETRDCAQWVGEGRFVPNQSVLSKVWRLRSTSPRANNVLDPSQARGKISTLGPSQYFTGLTLKDPTSPESQPHKPLTTLEANELQDYIFSRSPENKSIWTRKCYGLESFESTASEILDGISFVTATIAIKPAYDQAMLEPSMKKAWIALRHSLPAIALKSSRLPAPDNHFTLTYHVPKDFKQVQTWVDETLFFTNEVKGVYEMHKQLKDEQWWRPANGHWVGELHVSPIEDGWQCSIVFNHNSIDGRSVFVVLNELLAKLVPILDGSAKPVSELRWGEETKRLPPAAIAILAKENIYPKKDQAVLPLSQRSVWTWPPAKSSSSTARDVSALVTLPVETTSKLHAISKLHGRTITPVINALSILAHTEVSLATAAKAGPERFEIVSRSYKESEVYEVAFTLANYRHKFPEPYNSLTSETSSPFVAVGAMPLFVPMDVVREFFRIDDSTSSASVSSTNLLDAFWDGLVDAAANSWNDYDMSLHEYATHEEESHEAIHNFDHEVFHIPALAMSSVGDMGRLNLFNAYLPSQRNETLTVVDMVVGQRMRVPAVLNICWQYAGKLQCHWATGGEWMTEEELQQVVDSFMRWIKILVVSVDLETRAKKQTGAKF</sequence>
<dbReference type="AlphaFoldDB" id="A0A9P7RUM4"/>
<reference evidence="1" key="1">
    <citation type="journal article" date="2021" name="Genome Biol. Evol.">
        <title>The assembled and annotated genome of the fairy-ring fungus Marasmius oreades.</title>
        <authorList>
            <person name="Hiltunen M."/>
            <person name="Ament-Velasquez S.L."/>
            <person name="Johannesson H."/>
        </authorList>
    </citation>
    <scope>NUCLEOTIDE SEQUENCE</scope>
    <source>
        <strain evidence="1">03SP1</strain>
    </source>
</reference>
<keyword evidence="2" id="KW-1185">Reference proteome</keyword>
<dbReference type="Proteomes" id="UP001049176">
    <property type="component" value="Chromosome 7"/>
</dbReference>
<dbReference type="OrthoDB" id="3252971at2759"/>
<dbReference type="RefSeq" id="XP_043006455.1">
    <property type="nucleotide sequence ID" value="XM_043156667.1"/>
</dbReference>
<dbReference type="PANTHER" id="PTHR42034:SF1">
    <property type="entry name" value="CONDENSATION DOMAIN-CONTAINING PROTEIN"/>
    <property type="match status" value="1"/>
</dbReference>
<evidence type="ECO:0000313" key="2">
    <source>
        <dbReference type="Proteomes" id="UP001049176"/>
    </source>
</evidence>
<dbReference type="GeneID" id="66080682"/>
<dbReference type="PANTHER" id="PTHR42034">
    <property type="entry name" value="CHROMOSOME 7, WHOLE GENOME SHOTGUN SEQUENCE-RELATED"/>
    <property type="match status" value="1"/>
</dbReference>
<accession>A0A9P7RUM4</accession>
<evidence type="ECO:0000313" key="1">
    <source>
        <dbReference type="EMBL" id="KAG7089985.1"/>
    </source>
</evidence>
<name>A0A9P7RUM4_9AGAR</name>